<protein>
    <submittedName>
        <fullName evidence="1">Uncharacterized protein</fullName>
    </submittedName>
</protein>
<evidence type="ECO:0000313" key="1">
    <source>
        <dbReference type="EMBL" id="OXU16530.1"/>
    </source>
</evidence>
<sequence>MLQQYKPKLYKKYRKVGYKLDSEIPEQHRRYDIVNNKVYLSENMRVGDLITVLWTKKRIALKSLDLSKLKKKNLERSLYNYTHLGN</sequence>
<keyword evidence="2" id="KW-1185">Reference proteome</keyword>
<organism evidence="1 2">
    <name type="scientific">Trichomalopsis sarcophagae</name>
    <dbReference type="NCBI Taxonomy" id="543379"/>
    <lineage>
        <taxon>Eukaryota</taxon>
        <taxon>Metazoa</taxon>
        <taxon>Ecdysozoa</taxon>
        <taxon>Arthropoda</taxon>
        <taxon>Hexapoda</taxon>
        <taxon>Insecta</taxon>
        <taxon>Pterygota</taxon>
        <taxon>Neoptera</taxon>
        <taxon>Endopterygota</taxon>
        <taxon>Hymenoptera</taxon>
        <taxon>Apocrita</taxon>
        <taxon>Proctotrupomorpha</taxon>
        <taxon>Chalcidoidea</taxon>
        <taxon>Pteromalidae</taxon>
        <taxon>Pteromalinae</taxon>
        <taxon>Trichomalopsis</taxon>
    </lineage>
</organism>
<dbReference type="AlphaFoldDB" id="A0A232EDV2"/>
<name>A0A232EDV2_9HYME</name>
<proteinExistence type="predicted"/>
<accession>A0A232EDV2</accession>
<dbReference type="EMBL" id="NNAY01005840">
    <property type="protein sequence ID" value="OXU16530.1"/>
    <property type="molecule type" value="Genomic_DNA"/>
</dbReference>
<dbReference type="Proteomes" id="UP000215335">
    <property type="component" value="Unassembled WGS sequence"/>
</dbReference>
<evidence type="ECO:0000313" key="2">
    <source>
        <dbReference type="Proteomes" id="UP000215335"/>
    </source>
</evidence>
<gene>
    <name evidence="1" type="ORF">TSAR_010382</name>
</gene>
<reference evidence="1 2" key="1">
    <citation type="journal article" date="2017" name="Curr. Biol.">
        <title>The Evolution of Venom by Co-option of Single-Copy Genes.</title>
        <authorList>
            <person name="Martinson E.O."/>
            <person name="Mrinalini"/>
            <person name="Kelkar Y.D."/>
            <person name="Chang C.H."/>
            <person name="Werren J.H."/>
        </authorList>
    </citation>
    <scope>NUCLEOTIDE SEQUENCE [LARGE SCALE GENOMIC DNA]</scope>
    <source>
        <strain evidence="1 2">Alberta</strain>
        <tissue evidence="1">Whole body</tissue>
    </source>
</reference>
<comment type="caution">
    <text evidence="1">The sequence shown here is derived from an EMBL/GenBank/DDBJ whole genome shotgun (WGS) entry which is preliminary data.</text>
</comment>